<dbReference type="Proteomes" id="UP001194746">
    <property type="component" value="Unassembled WGS sequence"/>
</dbReference>
<dbReference type="PANTHER" id="PTHR33938">
    <property type="entry name" value="FERULOYL ESTERASE B-RELATED"/>
    <property type="match status" value="1"/>
</dbReference>
<feature type="transmembrane region" description="Helical" evidence="10">
    <location>
        <begin position="436"/>
        <end position="460"/>
    </location>
</feature>
<dbReference type="PANTHER" id="PTHR33938:SF8">
    <property type="entry name" value="CARBOXYLIC ESTER HYDROLASE"/>
    <property type="match status" value="1"/>
</dbReference>
<keyword evidence="5 8" id="KW-0378">Hydrolase</keyword>
<dbReference type="SUPFAM" id="SSF53474">
    <property type="entry name" value="alpha/beta-Hydrolases"/>
    <property type="match status" value="1"/>
</dbReference>
<dbReference type="InterPro" id="IPR029058">
    <property type="entry name" value="AB_hydrolase_fold"/>
</dbReference>
<feature type="region of interest" description="Disordered" evidence="9">
    <location>
        <begin position="732"/>
        <end position="752"/>
    </location>
</feature>
<comment type="similarity">
    <text evidence="1 8">Belongs to the tannase family.</text>
</comment>
<evidence type="ECO:0000256" key="8">
    <source>
        <dbReference type="RuleBase" id="RU361238"/>
    </source>
</evidence>
<evidence type="ECO:0000256" key="5">
    <source>
        <dbReference type="ARBA" id="ARBA00022801"/>
    </source>
</evidence>
<dbReference type="GO" id="GO:0046872">
    <property type="term" value="F:metal ion binding"/>
    <property type="evidence" value="ECO:0007669"/>
    <property type="project" value="UniProtKB-KW"/>
</dbReference>
<feature type="transmembrane region" description="Helical" evidence="10">
    <location>
        <begin position="534"/>
        <end position="555"/>
    </location>
</feature>
<dbReference type="Pfam" id="PF20163">
    <property type="entry name" value="DUF6536"/>
    <property type="match status" value="1"/>
</dbReference>
<keyword evidence="2" id="KW-0719">Serine esterase</keyword>
<dbReference type="InterPro" id="IPR046623">
    <property type="entry name" value="DUF6536"/>
</dbReference>
<feature type="transmembrane region" description="Helical" evidence="10">
    <location>
        <begin position="61"/>
        <end position="86"/>
    </location>
</feature>
<proteinExistence type="inferred from homology"/>
<evidence type="ECO:0000256" key="7">
    <source>
        <dbReference type="ARBA" id="ARBA00023157"/>
    </source>
</evidence>
<name>A0AAD4CBX9_ASPNN</name>
<keyword evidence="7" id="KW-1015">Disulfide bond</keyword>
<dbReference type="Pfam" id="PF07519">
    <property type="entry name" value="Tannase"/>
    <property type="match status" value="1"/>
</dbReference>
<evidence type="ECO:0000256" key="9">
    <source>
        <dbReference type="SAM" id="MobiDB-lite"/>
    </source>
</evidence>
<dbReference type="EC" id="3.1.1.-" evidence="8"/>
<evidence type="ECO:0000256" key="2">
    <source>
        <dbReference type="ARBA" id="ARBA00022487"/>
    </source>
</evidence>
<evidence type="ECO:0000256" key="3">
    <source>
        <dbReference type="ARBA" id="ARBA00022723"/>
    </source>
</evidence>
<feature type="domain" description="DUF6536" evidence="11">
    <location>
        <begin position="58"/>
        <end position="213"/>
    </location>
</feature>
<dbReference type="GO" id="GO:0030600">
    <property type="term" value="F:feruloyl esterase activity"/>
    <property type="evidence" value="ECO:0007669"/>
    <property type="project" value="UniProtKB-ARBA"/>
</dbReference>
<evidence type="ECO:0000313" key="13">
    <source>
        <dbReference type="Proteomes" id="UP001194746"/>
    </source>
</evidence>
<keyword evidence="13" id="KW-1185">Reference proteome</keyword>
<evidence type="ECO:0000259" key="11">
    <source>
        <dbReference type="Pfam" id="PF20163"/>
    </source>
</evidence>
<keyword evidence="3" id="KW-0479">Metal-binding</keyword>
<comment type="caution">
    <text evidence="12">The sequence shown here is derived from an EMBL/GenBank/DDBJ whole genome shotgun (WGS) entry which is preliminary data.</text>
</comment>
<feature type="transmembrane region" description="Helical" evidence="10">
    <location>
        <begin position="175"/>
        <end position="192"/>
    </location>
</feature>
<evidence type="ECO:0000256" key="4">
    <source>
        <dbReference type="ARBA" id="ARBA00022729"/>
    </source>
</evidence>
<protein>
    <recommendedName>
        <fullName evidence="8">Carboxylic ester hydrolase</fullName>
        <ecNumber evidence="8">3.1.1.-</ecNumber>
    </recommendedName>
</protein>
<sequence length="1119" mass="122260">MVDSLRPHLRWGYKGVSRSEPDELELVNHADPAKSLLSAETSLEYHETDKQEPTHPHWIPSIYLCAKISAAVLVLNLIFIAVAAGLASRYPENELFASSAVIYRGSCTVARRSGIVLHLMINVLSTATLAASSNCMQTLVAPTRREVDQAHSRRKWLAIGESSLRSLLVIPKSRLAIWLVLVITATPFHLLYNCMIFESLAAHEYGIVVGPKDLNPPDIRNLTTPTLQHCFGRPASYFGGNLTWNELASDFERQNYEHLSSQQCTDFTNQNAQAGVKFLMVLSNDLSVHDGGDESIFLSLVAGGNPQVSERNTGATGVYAVALAGQRLTIGVSGDDTKLYYDQRNFTTHSCHSTINLPDQEATAICDDAEKLLDWAYMRDFDRGTIDEYIRANTTSRIAVQDYSSVCFADGNNTGGEDYSLDSCIVITADKTCELLYSPLVSLVIALTTFAKVVAMVLAARLGRSRPPPLLTIGDAIASFIAKPDPTTARLCWASRRDFSPKHWKVPHGASVPESDHQWKKLSRPKRWMEAPSIMRRLATTLAFAAIIAIGAVFLQQAILGEQRANHSSAVLQQWWKDDLSSDNYSLVTFGHVGGSPALPMLAFVAIANIPHLVLTCTYYCYNNLLTSMLAAAEYTSSTFSSLILPNINVLAVDTAVAEISWPTQDLTNAFAPTKNGSTEVCQVTVQYTHPGWNDTINTWIWLPVKSWNQRFVGMGGGGWVTGTPGALSQPISEGYSAASTDGGHSESASTESWAIAGEGNLHWPLLQDFSSVALDEAASLGKLATRGRQGHMMAQRFPNQYDGILAGAPAINWDKFIPAEYWPQLMMRLLDYYPPACELDAITQFAISACDELDGVLDGIISMPGLCDFDPFKVVGKRVQCSTGSDTLEISHRGAQLAAAIWAGAEDSTGSFLWYGMNHEAPLTGLAGTNCSSRQNCNPAPFSIATDWMTTILSKNPSLDLSTIGVEEFGRLFRTSISEFQSVIGTRDHDLTDFKNAGGKMITWHGMKDQLIFYNGTVDYYRHVLELDPSAHGYYRFFPAPGVEHCGGGPGWYPGDSFRALVDWVEKGKAPDTLFALSTPTVTGSAALPARTAYLCPFPKVMTYVGGNPNKASSFTCK</sequence>
<keyword evidence="10" id="KW-0472">Membrane</keyword>
<keyword evidence="4" id="KW-0732">Signal</keyword>
<evidence type="ECO:0000313" key="12">
    <source>
        <dbReference type="EMBL" id="KAF9883636.1"/>
    </source>
</evidence>
<reference evidence="12" key="1">
    <citation type="journal article" date="2019" name="Beilstein J. Org. Chem.">
        <title>Nanangenines: drimane sesquiterpenoids as the dominant metabolite cohort of a novel Australian fungus, Aspergillus nanangensis.</title>
        <authorList>
            <person name="Lacey H.J."/>
            <person name="Gilchrist C.L.M."/>
            <person name="Crombie A."/>
            <person name="Kalaitzis J.A."/>
            <person name="Vuong D."/>
            <person name="Rutledge P.J."/>
            <person name="Turner P."/>
            <person name="Pitt J.I."/>
            <person name="Lacey E."/>
            <person name="Chooi Y.H."/>
            <person name="Piggott A.M."/>
        </authorList>
    </citation>
    <scope>NUCLEOTIDE SEQUENCE</scope>
    <source>
        <strain evidence="12">MST-FP2251</strain>
    </source>
</reference>
<dbReference type="EMBL" id="VCAU01000155">
    <property type="protein sequence ID" value="KAF9883636.1"/>
    <property type="molecule type" value="Genomic_DNA"/>
</dbReference>
<dbReference type="InterPro" id="IPR011118">
    <property type="entry name" value="Tannase/feruloyl_esterase"/>
</dbReference>
<dbReference type="AlphaFoldDB" id="A0AAD4CBX9"/>
<reference evidence="12" key="2">
    <citation type="submission" date="2020-02" db="EMBL/GenBank/DDBJ databases">
        <authorList>
            <person name="Gilchrist C.L.M."/>
            <person name="Chooi Y.-H."/>
        </authorList>
    </citation>
    <scope>NUCLEOTIDE SEQUENCE</scope>
    <source>
        <strain evidence="12">MST-FP2251</strain>
    </source>
</reference>
<evidence type="ECO:0000256" key="6">
    <source>
        <dbReference type="ARBA" id="ARBA00022837"/>
    </source>
</evidence>
<organism evidence="12 13">
    <name type="scientific">Aspergillus nanangensis</name>
    <dbReference type="NCBI Taxonomy" id="2582783"/>
    <lineage>
        <taxon>Eukaryota</taxon>
        <taxon>Fungi</taxon>
        <taxon>Dikarya</taxon>
        <taxon>Ascomycota</taxon>
        <taxon>Pezizomycotina</taxon>
        <taxon>Eurotiomycetes</taxon>
        <taxon>Eurotiomycetidae</taxon>
        <taxon>Eurotiales</taxon>
        <taxon>Aspergillaceae</taxon>
        <taxon>Aspergillus</taxon>
        <taxon>Aspergillus subgen. Circumdati</taxon>
    </lineage>
</organism>
<gene>
    <name evidence="12" type="ORF">FE257_003108</name>
</gene>
<keyword evidence="10" id="KW-1133">Transmembrane helix</keyword>
<keyword evidence="10" id="KW-0812">Transmembrane</keyword>
<keyword evidence="6" id="KW-0106">Calcium</keyword>
<evidence type="ECO:0000256" key="1">
    <source>
        <dbReference type="ARBA" id="ARBA00006249"/>
    </source>
</evidence>
<accession>A0AAD4CBX9</accession>
<evidence type="ECO:0000256" key="10">
    <source>
        <dbReference type="SAM" id="Phobius"/>
    </source>
</evidence>